<dbReference type="OrthoDB" id="674604at2759"/>
<name>A0A8H5FK36_9AGAR</name>
<evidence type="ECO:0000313" key="2">
    <source>
        <dbReference type="Proteomes" id="UP000559256"/>
    </source>
</evidence>
<dbReference type="PANTHER" id="PTHR10622:SF10">
    <property type="entry name" value="HET DOMAIN-CONTAINING PROTEIN"/>
    <property type="match status" value="1"/>
</dbReference>
<accession>A0A8H5FK36</accession>
<proteinExistence type="predicted"/>
<dbReference type="EMBL" id="JAACJM010000179">
    <property type="protein sequence ID" value="KAF5340105.1"/>
    <property type="molecule type" value="Genomic_DNA"/>
</dbReference>
<comment type="caution">
    <text evidence="1">The sequence shown here is derived from an EMBL/GenBank/DDBJ whole genome shotgun (WGS) entry which is preliminary data.</text>
</comment>
<evidence type="ECO:0008006" key="3">
    <source>
        <dbReference type="Google" id="ProtNLM"/>
    </source>
</evidence>
<reference evidence="1 2" key="1">
    <citation type="journal article" date="2020" name="ISME J.">
        <title>Uncovering the hidden diversity of litter-decomposition mechanisms in mushroom-forming fungi.</title>
        <authorList>
            <person name="Floudas D."/>
            <person name="Bentzer J."/>
            <person name="Ahren D."/>
            <person name="Johansson T."/>
            <person name="Persson P."/>
            <person name="Tunlid A."/>
        </authorList>
    </citation>
    <scope>NUCLEOTIDE SEQUENCE [LARGE SCALE GENOMIC DNA]</scope>
    <source>
        <strain evidence="1 2">CBS 291.85</strain>
    </source>
</reference>
<dbReference type="AlphaFoldDB" id="A0A8H5FK36"/>
<keyword evidence="2" id="KW-1185">Reference proteome</keyword>
<dbReference type="Proteomes" id="UP000559256">
    <property type="component" value="Unassembled WGS sequence"/>
</dbReference>
<protein>
    <recommendedName>
        <fullName evidence="3">Vegetative incompatibility protein HET-E-1</fullName>
    </recommendedName>
</protein>
<evidence type="ECO:0000313" key="1">
    <source>
        <dbReference type="EMBL" id="KAF5340105.1"/>
    </source>
</evidence>
<gene>
    <name evidence="1" type="ORF">D9758_013157</name>
</gene>
<sequence>MYQYYEDAVVCYAYLFDVSTKDHAHLCSSRLKDSRWFKRGWTPQELISPAYVVFLDADWVRIGTRWSLRDIVSAITSIPVDIFEGRGIEEYSVAQRMSWAALRETTRLEDQAYCLMGIFGVSMPPIYGPEGGQKLLCDYSRKSSGSLMTVAFLLGSPLRMKAEVYWPGHRTSSGCPEKSKLRIRISLAQNLRTRLATMAYGSIFLLNPPTFRSLGKVYSLPICIVGPKETANTYLFIFRRQEGNDSSAVMLINWPLNLSSRHRALRTCRKSL</sequence>
<organism evidence="1 2">
    <name type="scientific">Tetrapyrgos nigripes</name>
    <dbReference type="NCBI Taxonomy" id="182062"/>
    <lineage>
        <taxon>Eukaryota</taxon>
        <taxon>Fungi</taxon>
        <taxon>Dikarya</taxon>
        <taxon>Basidiomycota</taxon>
        <taxon>Agaricomycotina</taxon>
        <taxon>Agaricomycetes</taxon>
        <taxon>Agaricomycetidae</taxon>
        <taxon>Agaricales</taxon>
        <taxon>Marasmiineae</taxon>
        <taxon>Marasmiaceae</taxon>
        <taxon>Tetrapyrgos</taxon>
    </lineage>
</organism>
<dbReference type="PANTHER" id="PTHR10622">
    <property type="entry name" value="HET DOMAIN-CONTAINING PROTEIN"/>
    <property type="match status" value="1"/>
</dbReference>